<dbReference type="InterPro" id="IPR036770">
    <property type="entry name" value="Ankyrin_rpt-contain_sf"/>
</dbReference>
<proteinExistence type="predicted"/>
<organism evidence="1 2">
    <name type="scientific">Plakobranchus ocellatus</name>
    <dbReference type="NCBI Taxonomy" id="259542"/>
    <lineage>
        <taxon>Eukaryota</taxon>
        <taxon>Metazoa</taxon>
        <taxon>Spiralia</taxon>
        <taxon>Lophotrochozoa</taxon>
        <taxon>Mollusca</taxon>
        <taxon>Gastropoda</taxon>
        <taxon>Heterobranchia</taxon>
        <taxon>Euthyneura</taxon>
        <taxon>Panpulmonata</taxon>
        <taxon>Sacoglossa</taxon>
        <taxon>Placobranchoidea</taxon>
        <taxon>Plakobranchidae</taxon>
        <taxon>Plakobranchus</taxon>
    </lineage>
</organism>
<dbReference type="Proteomes" id="UP000735302">
    <property type="component" value="Unassembled WGS sequence"/>
</dbReference>
<name>A0AAV4E1S9_9GAST</name>
<sequence>MPDNCNRYPLHYACSLPDEQSREFVRVLLEKNPEQMEKTMDKDGVYPAEYLAKRDSAELQQMLMDARTLDAYGREGPLLATQP</sequence>
<protein>
    <submittedName>
        <fullName evidence="1">Ankyrin repeat domain-containing protein 53</fullName>
    </submittedName>
</protein>
<dbReference type="EMBL" id="BLXT01008617">
    <property type="protein sequence ID" value="GFO50563.1"/>
    <property type="molecule type" value="Genomic_DNA"/>
</dbReference>
<comment type="caution">
    <text evidence="1">The sequence shown here is derived from an EMBL/GenBank/DDBJ whole genome shotgun (WGS) entry which is preliminary data.</text>
</comment>
<dbReference type="Gene3D" id="1.25.40.20">
    <property type="entry name" value="Ankyrin repeat-containing domain"/>
    <property type="match status" value="1"/>
</dbReference>
<accession>A0AAV4E1S9</accession>
<evidence type="ECO:0000313" key="1">
    <source>
        <dbReference type="EMBL" id="GFO50563.1"/>
    </source>
</evidence>
<gene>
    <name evidence="1" type="ORF">PoB_007706800</name>
</gene>
<dbReference type="SUPFAM" id="SSF48403">
    <property type="entry name" value="Ankyrin repeat"/>
    <property type="match status" value="1"/>
</dbReference>
<reference evidence="1 2" key="1">
    <citation type="journal article" date="2021" name="Elife">
        <title>Chloroplast acquisition without the gene transfer in kleptoplastic sea slugs, Plakobranchus ocellatus.</title>
        <authorList>
            <person name="Maeda T."/>
            <person name="Takahashi S."/>
            <person name="Yoshida T."/>
            <person name="Shimamura S."/>
            <person name="Takaki Y."/>
            <person name="Nagai Y."/>
            <person name="Toyoda A."/>
            <person name="Suzuki Y."/>
            <person name="Arimoto A."/>
            <person name="Ishii H."/>
            <person name="Satoh N."/>
            <person name="Nishiyama T."/>
            <person name="Hasebe M."/>
            <person name="Maruyama T."/>
            <person name="Minagawa J."/>
            <person name="Obokata J."/>
            <person name="Shigenobu S."/>
        </authorList>
    </citation>
    <scope>NUCLEOTIDE SEQUENCE [LARGE SCALE GENOMIC DNA]</scope>
</reference>
<dbReference type="AlphaFoldDB" id="A0AAV4E1S9"/>
<evidence type="ECO:0000313" key="2">
    <source>
        <dbReference type="Proteomes" id="UP000735302"/>
    </source>
</evidence>
<keyword evidence="2" id="KW-1185">Reference proteome</keyword>